<name>A0ABV9GTP2_9BACL</name>
<dbReference type="Gene3D" id="3.40.50.2000">
    <property type="entry name" value="Glycogen Phosphorylase B"/>
    <property type="match status" value="1"/>
</dbReference>
<comment type="caution">
    <text evidence="2">The sequence shown here is derived from an EMBL/GenBank/DDBJ whole genome shotgun (WGS) entry which is preliminary data.</text>
</comment>
<dbReference type="GO" id="GO:0016757">
    <property type="term" value="F:glycosyltransferase activity"/>
    <property type="evidence" value="ECO:0007669"/>
    <property type="project" value="UniProtKB-KW"/>
</dbReference>
<protein>
    <submittedName>
        <fullName evidence="2">Glycosyltransferase</fullName>
        <ecNumber evidence="2">2.4.-.-</ecNumber>
    </submittedName>
</protein>
<gene>
    <name evidence="2" type="ORF">ACFO4N_14980</name>
</gene>
<dbReference type="CDD" id="cd03811">
    <property type="entry name" value="GT4_GT28_WabH-like"/>
    <property type="match status" value="1"/>
</dbReference>
<dbReference type="Pfam" id="PF00534">
    <property type="entry name" value="Glycos_transf_1"/>
    <property type="match status" value="1"/>
</dbReference>
<dbReference type="RefSeq" id="WP_376847102.1">
    <property type="nucleotide sequence ID" value="NZ_JBHSFW010000014.1"/>
</dbReference>
<dbReference type="SUPFAM" id="SSF53756">
    <property type="entry name" value="UDP-Glycosyltransferase/glycogen phosphorylase"/>
    <property type="match status" value="1"/>
</dbReference>
<organism evidence="2 3">
    <name type="scientific">Camelliibacillus cellulosilyticus</name>
    <dbReference type="NCBI Taxonomy" id="2174486"/>
    <lineage>
        <taxon>Bacteria</taxon>
        <taxon>Bacillati</taxon>
        <taxon>Bacillota</taxon>
        <taxon>Bacilli</taxon>
        <taxon>Bacillales</taxon>
        <taxon>Sporolactobacillaceae</taxon>
        <taxon>Camelliibacillus</taxon>
    </lineage>
</organism>
<dbReference type="PANTHER" id="PTHR12526:SF630">
    <property type="entry name" value="GLYCOSYLTRANSFERASE"/>
    <property type="match status" value="1"/>
</dbReference>
<proteinExistence type="predicted"/>
<sequence>METRGFTDLFDGLRILTIGRLSHEKGQDLAITVCKRLVNDGYDIRWYCVGEGPSRNVYERLIEENHIQDHFVLLGSDPNPYAYLRQCDIYVQPSRYEGFCLTLAEALCLNKPIVTTNFTGAAEQVRHGVTGLIVNIDIHDIYNAIVTLIENRDVRETFSIGS</sequence>
<reference evidence="3" key="1">
    <citation type="journal article" date="2019" name="Int. J. Syst. Evol. Microbiol.">
        <title>The Global Catalogue of Microorganisms (GCM) 10K type strain sequencing project: providing services to taxonomists for standard genome sequencing and annotation.</title>
        <authorList>
            <consortium name="The Broad Institute Genomics Platform"/>
            <consortium name="The Broad Institute Genome Sequencing Center for Infectious Disease"/>
            <person name="Wu L."/>
            <person name="Ma J."/>
        </authorList>
    </citation>
    <scope>NUCLEOTIDE SEQUENCE [LARGE SCALE GENOMIC DNA]</scope>
    <source>
        <strain evidence="3">CGMCC 1.16306</strain>
    </source>
</reference>
<keyword evidence="2" id="KW-0808">Transferase</keyword>
<dbReference type="EMBL" id="JBHSFW010000014">
    <property type="protein sequence ID" value="MFC4620015.1"/>
    <property type="molecule type" value="Genomic_DNA"/>
</dbReference>
<evidence type="ECO:0000313" key="3">
    <source>
        <dbReference type="Proteomes" id="UP001596022"/>
    </source>
</evidence>
<keyword evidence="2" id="KW-0328">Glycosyltransferase</keyword>
<feature type="domain" description="Glycosyl transferase family 1" evidence="1">
    <location>
        <begin position="14"/>
        <end position="158"/>
    </location>
</feature>
<evidence type="ECO:0000259" key="1">
    <source>
        <dbReference type="Pfam" id="PF00534"/>
    </source>
</evidence>
<dbReference type="InterPro" id="IPR001296">
    <property type="entry name" value="Glyco_trans_1"/>
</dbReference>
<keyword evidence="3" id="KW-1185">Reference proteome</keyword>
<dbReference type="EC" id="2.4.-.-" evidence="2"/>
<accession>A0ABV9GTP2</accession>
<evidence type="ECO:0000313" key="2">
    <source>
        <dbReference type="EMBL" id="MFC4620015.1"/>
    </source>
</evidence>
<dbReference type="Proteomes" id="UP001596022">
    <property type="component" value="Unassembled WGS sequence"/>
</dbReference>
<dbReference type="PANTHER" id="PTHR12526">
    <property type="entry name" value="GLYCOSYLTRANSFERASE"/>
    <property type="match status" value="1"/>
</dbReference>